<dbReference type="InterPro" id="IPR027417">
    <property type="entry name" value="P-loop_NTPase"/>
</dbReference>
<dbReference type="AlphaFoldDB" id="A0A1E5E2G6"/>
<dbReference type="eggNOG" id="COG1061">
    <property type="taxonomic scope" value="Bacteria"/>
</dbReference>
<evidence type="ECO:0000313" key="2">
    <source>
        <dbReference type="EMBL" id="OEF25670.1"/>
    </source>
</evidence>
<dbReference type="InterPro" id="IPR006935">
    <property type="entry name" value="Helicase/UvrB_N"/>
</dbReference>
<dbReference type="Pfam" id="PF00271">
    <property type="entry name" value="Helicase_C"/>
    <property type="match status" value="1"/>
</dbReference>
<dbReference type="PANTHER" id="PTHR47396:SF1">
    <property type="entry name" value="ATP-DEPENDENT HELICASE IRC3-RELATED"/>
    <property type="match status" value="1"/>
</dbReference>
<dbReference type="InterPro" id="IPR050742">
    <property type="entry name" value="Helicase_Restrict-Modif_Enz"/>
</dbReference>
<dbReference type="PANTHER" id="PTHR47396">
    <property type="entry name" value="TYPE I RESTRICTION ENZYME ECOKI R PROTEIN"/>
    <property type="match status" value="1"/>
</dbReference>
<sequence length="459" mass="51656">MLRQWQSECADKAITFYKNQYKHFLCQATPGSGKTMLAAEVAKRLLDENKIDLVLCFSPSLSVAEGIKDTFSWKLNCAFNGGLGAIGASFTYQSLAYFPDSFWQMLKRKRLFVIFDEIHHCAGDTPESSNAWGEQILVKLQHVADYTLALTGTPWRTDKAPIVMAKYSDPEGQIVCNYQYTLKQAVQDGVCRIPKITLIDNDNLSVTESNESRSFSSILDLLKHSDLSYQSILHNEKAMDYLLGLGCKKLNEIRIKIPNAGGLVVAASVEHAKVIQQTLMEKFQQTTELVTYRQENPLKIIDGFRQSTTQWIVSVGMISEGTDIPRLQVCCHLSAVKTELYFRQVLGRILRVNHNGNQEAWLYTFAESSLVKYSEQIEQDIPDTCMFAKFDDLKGDSISILDTSKPGIASRLEKLNISTVQWQASEVKAALKHGRSDLISYESDLKLGQFKQKIIAAFT</sequence>
<dbReference type="RefSeq" id="WP_017026491.1">
    <property type="nucleotide sequence ID" value="NZ_AJYK02000059.1"/>
</dbReference>
<accession>A0A1E5E2G6</accession>
<dbReference type="EMBL" id="AJYK02000059">
    <property type="protein sequence ID" value="OEF25670.1"/>
    <property type="molecule type" value="Genomic_DNA"/>
</dbReference>
<name>A0A1E5E2G6_9VIBR</name>
<keyword evidence="3" id="KW-1185">Reference proteome</keyword>
<evidence type="ECO:0000259" key="1">
    <source>
        <dbReference type="PROSITE" id="PS51192"/>
    </source>
</evidence>
<dbReference type="InterPro" id="IPR001650">
    <property type="entry name" value="Helicase_C-like"/>
</dbReference>
<dbReference type="SUPFAM" id="SSF52540">
    <property type="entry name" value="P-loop containing nucleoside triphosphate hydrolases"/>
    <property type="match status" value="1"/>
</dbReference>
<dbReference type="GO" id="GO:0003677">
    <property type="term" value="F:DNA binding"/>
    <property type="evidence" value="ECO:0007669"/>
    <property type="project" value="InterPro"/>
</dbReference>
<proteinExistence type="predicted"/>
<organism evidence="2 3">
    <name type="scientific">Vibrio rumoiensis 1S-45</name>
    <dbReference type="NCBI Taxonomy" id="1188252"/>
    <lineage>
        <taxon>Bacteria</taxon>
        <taxon>Pseudomonadati</taxon>
        <taxon>Pseudomonadota</taxon>
        <taxon>Gammaproteobacteria</taxon>
        <taxon>Vibrionales</taxon>
        <taxon>Vibrionaceae</taxon>
        <taxon>Vibrio</taxon>
    </lineage>
</organism>
<dbReference type="OrthoDB" id="5165890at2"/>
<dbReference type="GO" id="GO:0016787">
    <property type="term" value="F:hydrolase activity"/>
    <property type="evidence" value="ECO:0007669"/>
    <property type="project" value="InterPro"/>
</dbReference>
<reference evidence="2 3" key="1">
    <citation type="journal article" date="2012" name="Science">
        <title>Ecological populations of bacteria act as socially cohesive units of antibiotic production and resistance.</title>
        <authorList>
            <person name="Cordero O.X."/>
            <person name="Wildschutte H."/>
            <person name="Kirkup B."/>
            <person name="Proehl S."/>
            <person name="Ngo L."/>
            <person name="Hussain F."/>
            <person name="Le Roux F."/>
            <person name="Mincer T."/>
            <person name="Polz M.F."/>
        </authorList>
    </citation>
    <scope>NUCLEOTIDE SEQUENCE [LARGE SCALE GENOMIC DNA]</scope>
    <source>
        <strain evidence="2 3">1S-45</strain>
    </source>
</reference>
<evidence type="ECO:0000313" key="3">
    <source>
        <dbReference type="Proteomes" id="UP000094070"/>
    </source>
</evidence>
<dbReference type="PROSITE" id="PS51192">
    <property type="entry name" value="HELICASE_ATP_BIND_1"/>
    <property type="match status" value="1"/>
</dbReference>
<dbReference type="Proteomes" id="UP000094070">
    <property type="component" value="Unassembled WGS sequence"/>
</dbReference>
<protein>
    <submittedName>
        <fullName evidence="2">Diguanylate cyclase</fullName>
    </submittedName>
</protein>
<comment type="caution">
    <text evidence="2">The sequence shown here is derived from an EMBL/GenBank/DDBJ whole genome shotgun (WGS) entry which is preliminary data.</text>
</comment>
<gene>
    <name evidence="2" type="ORF">A1QC_08555</name>
</gene>
<dbReference type="GO" id="GO:0005829">
    <property type="term" value="C:cytosol"/>
    <property type="evidence" value="ECO:0007669"/>
    <property type="project" value="TreeGrafter"/>
</dbReference>
<dbReference type="Pfam" id="PF04851">
    <property type="entry name" value="ResIII"/>
    <property type="match status" value="1"/>
</dbReference>
<feature type="domain" description="Helicase ATP-binding" evidence="1">
    <location>
        <begin position="15"/>
        <end position="172"/>
    </location>
</feature>
<dbReference type="GO" id="GO:0005524">
    <property type="term" value="F:ATP binding"/>
    <property type="evidence" value="ECO:0007669"/>
    <property type="project" value="InterPro"/>
</dbReference>
<dbReference type="Gene3D" id="3.40.50.300">
    <property type="entry name" value="P-loop containing nucleotide triphosphate hydrolases"/>
    <property type="match status" value="2"/>
</dbReference>
<dbReference type="InterPro" id="IPR014001">
    <property type="entry name" value="Helicase_ATP-bd"/>
</dbReference>
<dbReference type="STRING" id="1188252.A1QC_08555"/>